<reference evidence="6" key="2">
    <citation type="journal article" date="2014" name="ISME J.">
        <title>Microbial stratification in low pH oxic and suboxic macroscopic growths along an acid mine drainage.</title>
        <authorList>
            <person name="Mendez-Garcia C."/>
            <person name="Mesa V."/>
            <person name="Sprenger R.R."/>
            <person name="Richter M."/>
            <person name="Diez M.S."/>
            <person name="Solano J."/>
            <person name="Bargiela R."/>
            <person name="Golyshina O.V."/>
            <person name="Manteca A."/>
            <person name="Ramos J.L."/>
            <person name="Gallego J.R."/>
            <person name="Llorente I."/>
            <person name="Martins Dos Santos V.A."/>
            <person name="Jensen O.N."/>
            <person name="Pelaez A.I."/>
            <person name="Sanchez J."/>
            <person name="Ferrer M."/>
        </authorList>
    </citation>
    <scope>NUCLEOTIDE SEQUENCE</scope>
</reference>
<sequence length="267" mass="29146">MNPVAETPPRRTIAVIGGSGLSGIFAGQSKMHRISTPWGAPSAPIEEGQVGGVRTLFLPRHGVGHTIPPHRVNYRANIDALRALGADAIVTVSSVGSLREELAPGTFVLPRQFVDFTKQRPTTFHDGGRVYHVSMADPFCPDLLAQASTTGRELSSPFVEGSTYVCIEGPRFSTRAESKFFRGFADIIGMTLVPEVTLARERCLCYACLAMVTDYDVWAEHPVEMREIIETMNRNVERMRKLLSVLIPRLARAPTCACAHALDQAGV</sequence>
<keyword evidence="4" id="KW-0660">Purine salvage</keyword>
<dbReference type="Pfam" id="PF01048">
    <property type="entry name" value="PNP_UDP_1"/>
    <property type="match status" value="1"/>
</dbReference>
<dbReference type="EMBL" id="AUZY01002763">
    <property type="protein sequence ID" value="EQD71505.1"/>
    <property type="molecule type" value="Genomic_DNA"/>
</dbReference>
<name>T1CQV9_9ZZZZ</name>
<dbReference type="FunFam" id="3.40.50.1580:FF:000012">
    <property type="entry name" value="Probable 6-oxopurine nucleoside phosphorylase"/>
    <property type="match status" value="1"/>
</dbReference>
<accession>T1CQV9</accession>
<dbReference type="AlphaFoldDB" id="T1CQV9"/>
<dbReference type="CDD" id="cd09010">
    <property type="entry name" value="MTAP_SsMTAPII_like_MTIP"/>
    <property type="match status" value="1"/>
</dbReference>
<feature type="domain" description="Nucleoside phosphorylase" evidence="5">
    <location>
        <begin position="12"/>
        <end position="246"/>
    </location>
</feature>
<reference evidence="6" key="1">
    <citation type="submission" date="2013-08" db="EMBL/GenBank/DDBJ databases">
        <authorList>
            <person name="Mendez C."/>
            <person name="Richter M."/>
            <person name="Ferrer M."/>
            <person name="Sanchez J."/>
        </authorList>
    </citation>
    <scope>NUCLEOTIDE SEQUENCE</scope>
</reference>
<dbReference type="SUPFAM" id="SSF53167">
    <property type="entry name" value="Purine and uridine phosphorylases"/>
    <property type="match status" value="1"/>
</dbReference>
<dbReference type="InterPro" id="IPR010044">
    <property type="entry name" value="MTAP"/>
</dbReference>
<comment type="similarity">
    <text evidence="1">Belongs to the PNP/MTAP phosphorylase family.</text>
</comment>
<evidence type="ECO:0000259" key="5">
    <source>
        <dbReference type="Pfam" id="PF01048"/>
    </source>
</evidence>
<dbReference type="PROSITE" id="PS01240">
    <property type="entry name" value="PNP_MTAP_2"/>
    <property type="match status" value="1"/>
</dbReference>
<dbReference type="Gene3D" id="3.40.50.1580">
    <property type="entry name" value="Nucleoside phosphorylase domain"/>
    <property type="match status" value="1"/>
</dbReference>
<evidence type="ECO:0000313" key="6">
    <source>
        <dbReference type="EMBL" id="EQD71505.1"/>
    </source>
</evidence>
<protein>
    <submittedName>
        <fullName evidence="6">5'-methylthioadenosine phosphorylase II</fullName>
    </submittedName>
</protein>
<organism evidence="6">
    <name type="scientific">mine drainage metagenome</name>
    <dbReference type="NCBI Taxonomy" id="410659"/>
    <lineage>
        <taxon>unclassified sequences</taxon>
        <taxon>metagenomes</taxon>
        <taxon>ecological metagenomes</taxon>
    </lineage>
</organism>
<keyword evidence="3" id="KW-0808">Transferase</keyword>
<evidence type="ECO:0000256" key="2">
    <source>
        <dbReference type="ARBA" id="ARBA00022676"/>
    </source>
</evidence>
<dbReference type="NCBIfam" id="TIGR01694">
    <property type="entry name" value="MTAP"/>
    <property type="match status" value="1"/>
</dbReference>
<dbReference type="GO" id="GO:0019509">
    <property type="term" value="P:L-methionine salvage from methylthioadenosine"/>
    <property type="evidence" value="ECO:0007669"/>
    <property type="project" value="TreeGrafter"/>
</dbReference>
<dbReference type="PANTHER" id="PTHR42679">
    <property type="entry name" value="S-METHYL-5'-THIOADENOSINE PHOSPHORYLASE"/>
    <property type="match status" value="1"/>
</dbReference>
<evidence type="ECO:0000256" key="1">
    <source>
        <dbReference type="ARBA" id="ARBA00006751"/>
    </source>
</evidence>
<dbReference type="HAMAP" id="MF_01963">
    <property type="entry name" value="MTAP"/>
    <property type="match status" value="1"/>
</dbReference>
<evidence type="ECO:0000256" key="3">
    <source>
        <dbReference type="ARBA" id="ARBA00022679"/>
    </source>
</evidence>
<keyword evidence="2" id="KW-0328">Glycosyltransferase</keyword>
<dbReference type="GO" id="GO:0017061">
    <property type="term" value="F:S-methyl-5-thioadenosine phosphorylase activity"/>
    <property type="evidence" value="ECO:0007669"/>
    <property type="project" value="InterPro"/>
</dbReference>
<gene>
    <name evidence="6" type="ORF">B1B_04420</name>
</gene>
<dbReference type="GO" id="GO:0006166">
    <property type="term" value="P:purine ribonucleoside salvage"/>
    <property type="evidence" value="ECO:0007669"/>
    <property type="project" value="UniProtKB-KW"/>
</dbReference>
<dbReference type="InterPro" id="IPR035994">
    <property type="entry name" value="Nucleoside_phosphorylase_sf"/>
</dbReference>
<evidence type="ECO:0000256" key="4">
    <source>
        <dbReference type="ARBA" id="ARBA00022726"/>
    </source>
</evidence>
<dbReference type="GO" id="GO:0005829">
    <property type="term" value="C:cytosol"/>
    <property type="evidence" value="ECO:0007669"/>
    <property type="project" value="TreeGrafter"/>
</dbReference>
<proteinExistence type="inferred from homology"/>
<comment type="caution">
    <text evidence="6">The sequence shown here is derived from an EMBL/GenBank/DDBJ whole genome shotgun (WGS) entry which is preliminary data.</text>
</comment>
<dbReference type="InterPro" id="IPR000845">
    <property type="entry name" value="Nucleoside_phosphorylase_d"/>
</dbReference>
<dbReference type="PANTHER" id="PTHR42679:SF3">
    <property type="entry name" value="S-METHYL-5'-THIOADENOSINE PHOSPHORYLASE"/>
    <property type="match status" value="1"/>
</dbReference>
<dbReference type="InterPro" id="IPR018099">
    <property type="entry name" value="Purine_phosphorylase-2_CS"/>
</dbReference>